<feature type="compositionally biased region" description="Polar residues" evidence="1">
    <location>
        <begin position="405"/>
        <end position="415"/>
    </location>
</feature>
<feature type="compositionally biased region" description="Basic and acidic residues" evidence="1">
    <location>
        <begin position="1024"/>
        <end position="1035"/>
    </location>
</feature>
<feature type="compositionally biased region" description="Low complexity" evidence="1">
    <location>
        <begin position="900"/>
        <end position="914"/>
    </location>
</feature>
<keyword evidence="3" id="KW-1185">Reference proteome</keyword>
<feature type="compositionally biased region" description="Polar residues" evidence="1">
    <location>
        <begin position="942"/>
        <end position="961"/>
    </location>
</feature>
<feature type="compositionally biased region" description="Basic and acidic residues" evidence="1">
    <location>
        <begin position="260"/>
        <end position="287"/>
    </location>
</feature>
<dbReference type="Proteomes" id="UP000242188">
    <property type="component" value="Unassembled WGS sequence"/>
</dbReference>
<name>A0A210Q7T4_MIZYE</name>
<feature type="compositionally biased region" description="Basic and acidic residues" evidence="1">
    <location>
        <begin position="186"/>
        <end position="202"/>
    </location>
</feature>
<feature type="compositionally biased region" description="Basic and acidic residues" evidence="1">
    <location>
        <begin position="567"/>
        <end position="581"/>
    </location>
</feature>
<feature type="compositionally biased region" description="Basic residues" evidence="1">
    <location>
        <begin position="389"/>
        <end position="404"/>
    </location>
</feature>
<feature type="compositionally biased region" description="Basic and acidic residues" evidence="1">
    <location>
        <begin position="757"/>
        <end position="769"/>
    </location>
</feature>
<dbReference type="AlphaFoldDB" id="A0A210Q7T4"/>
<feature type="compositionally biased region" description="Basic and acidic residues" evidence="1">
    <location>
        <begin position="416"/>
        <end position="425"/>
    </location>
</feature>
<accession>A0A210Q7T4</accession>
<feature type="region of interest" description="Disordered" evidence="1">
    <location>
        <begin position="34"/>
        <end position="64"/>
    </location>
</feature>
<feature type="compositionally biased region" description="Low complexity" evidence="1">
    <location>
        <begin position="465"/>
        <end position="478"/>
    </location>
</feature>
<proteinExistence type="predicted"/>
<feature type="compositionally biased region" description="Basic and acidic residues" evidence="1">
    <location>
        <begin position="517"/>
        <end position="535"/>
    </location>
</feature>
<evidence type="ECO:0000313" key="3">
    <source>
        <dbReference type="Proteomes" id="UP000242188"/>
    </source>
</evidence>
<evidence type="ECO:0000313" key="2">
    <source>
        <dbReference type="EMBL" id="OWF44807.1"/>
    </source>
</evidence>
<feature type="compositionally biased region" description="Polar residues" evidence="1">
    <location>
        <begin position="112"/>
        <end position="124"/>
    </location>
</feature>
<feature type="compositionally biased region" description="Basic and acidic residues" evidence="1">
    <location>
        <begin position="781"/>
        <end position="824"/>
    </location>
</feature>
<feature type="compositionally biased region" description="Polar residues" evidence="1">
    <location>
        <begin position="142"/>
        <end position="152"/>
    </location>
</feature>
<feature type="region of interest" description="Disordered" evidence="1">
    <location>
        <begin position="260"/>
        <end position="552"/>
    </location>
</feature>
<feature type="compositionally biased region" description="Basic and acidic residues" evidence="1">
    <location>
        <begin position="612"/>
        <end position="622"/>
    </location>
</feature>
<feature type="region of interest" description="Disordered" evidence="1">
    <location>
        <begin position="1011"/>
        <end position="1052"/>
    </location>
</feature>
<feature type="compositionally biased region" description="Basic and acidic residues" evidence="1">
    <location>
        <begin position="671"/>
        <end position="686"/>
    </location>
</feature>
<organism evidence="2 3">
    <name type="scientific">Mizuhopecten yessoensis</name>
    <name type="common">Japanese scallop</name>
    <name type="synonym">Patinopecten yessoensis</name>
    <dbReference type="NCBI Taxonomy" id="6573"/>
    <lineage>
        <taxon>Eukaryota</taxon>
        <taxon>Metazoa</taxon>
        <taxon>Spiralia</taxon>
        <taxon>Lophotrochozoa</taxon>
        <taxon>Mollusca</taxon>
        <taxon>Bivalvia</taxon>
        <taxon>Autobranchia</taxon>
        <taxon>Pteriomorphia</taxon>
        <taxon>Pectinida</taxon>
        <taxon>Pectinoidea</taxon>
        <taxon>Pectinidae</taxon>
        <taxon>Mizuhopecten</taxon>
    </lineage>
</organism>
<sequence length="1052" mass="116425">MTSSTSSIDDLLDLDFGPAAANQSSAGAIQVVNRPGVSNTSNSLLLDFGAPTTESSTDDSEQKEFSKDGDFCLFKMDDVADQGSNTLTTGKSAITPTSPWQPLDVIPGQIDLTPSRQSKSSVGSLSDEDALLFDPLAPTSPLKPTQETSESEPTLKKWTVTSGSDSDTVQPAGRPNLLDFANETWPSEREENMADPKRGKLNRTMERSFEDLLAGLEEDDLDADIDDILTTGSLSPQITDASFNAMAAQSKKTYTQFEERVGRVKDKEEGSKEAEPLQISDDQKTIDEIFGEVEETRTEVADLLTSDEEEPQQEEEIVEDEPEPNVEVMVTDHDEPDTQTHDQDEKEAVLSDMDDSTTENSKLKREASLDFNDVGDTSHLDVNIGKQKTSLRKKGSLARRRKPTRTNVRNILSSSEDSHFQDTTETKQSPSSEVNGFGAEEEVFTGDKSGSPDPTSPPAKKSSHLMMPLPGLGQPMLPRKTPQPRASPDEEMVPVEPKRDPKAMGIKLPMPQLKPTKRSDRQEETSVSPEFEKPALRKVTSPQETEKAVEKNDVFEIPALKAVAPDKPARHTEKAETEKLFTKPQLKTVPKMEVDTAPDPVATETPYNIPLRRVDSKREKSPVKTAQEIENIFDTPSLKKVQREEESSRSKISPENEGRFDVPALKTVSSELKRSESQEIESEKTFNKPPLRNTPKVNVDPPASPEGKGKFDLPSLKRTPRVPRSNSSELSSGGAFEVPNLRNRPNCPVGTQLDFDDATKESTENKHTFDVPQLKNTPKSSKPEIEGSKPAASKEEEPSWLKDMKLRKTSTKSEESLDQLKETETPLWMKTAAEKREKAAEILNTKENQSKTPGDGKPQWTDMPRLRKTPNGLPLQESTESSENTINGNPNQETRRTRLTSTGSKDGDSSSSSSSRERTPVSGGTKDQYVPSWLKTSDNRHQSTPNLNIITPPSADSTSIPQWKRDLAERRKLRKENSVDTPLKAKNDSTDAGAASWKTEFAMKKKLTPLPKTTAEIRTSSSEPEWKKRADEKRQRLINSGLLDKVKKPDVS</sequence>
<feature type="region of interest" description="Disordered" evidence="1">
    <location>
        <begin position="82"/>
        <end position="202"/>
    </location>
</feature>
<evidence type="ECO:0000256" key="1">
    <source>
        <dbReference type="SAM" id="MobiDB-lite"/>
    </source>
</evidence>
<feature type="compositionally biased region" description="Polar residues" evidence="1">
    <location>
        <begin position="876"/>
        <end position="892"/>
    </location>
</feature>
<feature type="region of interest" description="Disordered" evidence="1">
    <location>
        <begin position="565"/>
        <end position="994"/>
    </location>
</feature>
<reference evidence="2 3" key="1">
    <citation type="journal article" date="2017" name="Nat. Ecol. Evol.">
        <title>Scallop genome provides insights into evolution of bilaterian karyotype and development.</title>
        <authorList>
            <person name="Wang S."/>
            <person name="Zhang J."/>
            <person name="Jiao W."/>
            <person name="Li J."/>
            <person name="Xun X."/>
            <person name="Sun Y."/>
            <person name="Guo X."/>
            <person name="Huan P."/>
            <person name="Dong B."/>
            <person name="Zhang L."/>
            <person name="Hu X."/>
            <person name="Sun X."/>
            <person name="Wang J."/>
            <person name="Zhao C."/>
            <person name="Wang Y."/>
            <person name="Wang D."/>
            <person name="Huang X."/>
            <person name="Wang R."/>
            <person name="Lv J."/>
            <person name="Li Y."/>
            <person name="Zhang Z."/>
            <person name="Liu B."/>
            <person name="Lu W."/>
            <person name="Hui Y."/>
            <person name="Liang J."/>
            <person name="Zhou Z."/>
            <person name="Hou R."/>
            <person name="Li X."/>
            <person name="Liu Y."/>
            <person name="Li H."/>
            <person name="Ning X."/>
            <person name="Lin Y."/>
            <person name="Zhao L."/>
            <person name="Xing Q."/>
            <person name="Dou J."/>
            <person name="Li Y."/>
            <person name="Mao J."/>
            <person name="Guo H."/>
            <person name="Dou H."/>
            <person name="Li T."/>
            <person name="Mu C."/>
            <person name="Jiang W."/>
            <person name="Fu Q."/>
            <person name="Fu X."/>
            <person name="Miao Y."/>
            <person name="Liu J."/>
            <person name="Yu Q."/>
            <person name="Li R."/>
            <person name="Liao H."/>
            <person name="Li X."/>
            <person name="Kong Y."/>
            <person name="Jiang Z."/>
            <person name="Chourrout D."/>
            <person name="Li R."/>
            <person name="Bao Z."/>
        </authorList>
    </citation>
    <scope>NUCLEOTIDE SEQUENCE [LARGE SCALE GENOMIC DNA]</scope>
    <source>
        <strain evidence="2 3">PY_sf001</strain>
    </source>
</reference>
<gene>
    <name evidence="2" type="ORF">KP79_PYT16576</name>
</gene>
<feature type="compositionally biased region" description="Polar residues" evidence="1">
    <location>
        <begin position="159"/>
        <end position="169"/>
    </location>
</feature>
<feature type="compositionally biased region" description="Acidic residues" evidence="1">
    <location>
        <begin position="305"/>
        <end position="324"/>
    </location>
</feature>
<feature type="compositionally biased region" description="Basic and acidic residues" evidence="1">
    <location>
        <begin position="330"/>
        <end position="349"/>
    </location>
</feature>
<comment type="caution">
    <text evidence="2">The sequence shown here is derived from an EMBL/GenBank/DDBJ whole genome shotgun (WGS) entry which is preliminary data.</text>
</comment>
<feature type="compositionally biased region" description="Polar residues" evidence="1">
    <location>
        <begin position="82"/>
        <end position="100"/>
    </location>
</feature>
<dbReference type="OrthoDB" id="6127189at2759"/>
<dbReference type="STRING" id="6573.A0A210Q7T4"/>
<feature type="compositionally biased region" description="Basic and acidic residues" evidence="1">
    <location>
        <begin position="963"/>
        <end position="989"/>
    </location>
</feature>
<protein>
    <submittedName>
        <fullName evidence="2">Uncharacterized protein</fullName>
    </submittedName>
</protein>
<dbReference type="EMBL" id="NEDP02004667">
    <property type="protein sequence ID" value="OWF44807.1"/>
    <property type="molecule type" value="Genomic_DNA"/>
</dbReference>
<feature type="compositionally biased region" description="Basic and acidic residues" evidence="1">
    <location>
        <begin position="641"/>
        <end position="660"/>
    </location>
</feature>